<feature type="compositionally biased region" description="Acidic residues" evidence="1">
    <location>
        <begin position="13"/>
        <end position="27"/>
    </location>
</feature>
<proteinExistence type="predicted"/>
<gene>
    <name evidence="2" type="ORF">MFIFM68171_06708</name>
</gene>
<feature type="compositionally biased region" description="Low complexity" evidence="1">
    <location>
        <begin position="1"/>
        <end position="12"/>
    </location>
</feature>
<evidence type="ECO:0000313" key="2">
    <source>
        <dbReference type="EMBL" id="GAB1316498.1"/>
    </source>
</evidence>
<keyword evidence="3" id="KW-1185">Reference proteome</keyword>
<feature type="region of interest" description="Disordered" evidence="1">
    <location>
        <begin position="1"/>
        <end position="31"/>
    </location>
</feature>
<dbReference type="GeneID" id="98177451"/>
<organism evidence="2 3">
    <name type="scientific">Madurella fahalii</name>
    <dbReference type="NCBI Taxonomy" id="1157608"/>
    <lineage>
        <taxon>Eukaryota</taxon>
        <taxon>Fungi</taxon>
        <taxon>Dikarya</taxon>
        <taxon>Ascomycota</taxon>
        <taxon>Pezizomycotina</taxon>
        <taxon>Sordariomycetes</taxon>
        <taxon>Sordariomycetidae</taxon>
        <taxon>Sordariales</taxon>
        <taxon>Sordariales incertae sedis</taxon>
        <taxon>Madurella</taxon>
    </lineage>
</organism>
<evidence type="ECO:0000256" key="1">
    <source>
        <dbReference type="SAM" id="MobiDB-lite"/>
    </source>
</evidence>
<dbReference type="RefSeq" id="XP_070918229.1">
    <property type="nucleotide sequence ID" value="XM_071062128.1"/>
</dbReference>
<evidence type="ECO:0000313" key="3">
    <source>
        <dbReference type="Proteomes" id="UP001628179"/>
    </source>
</evidence>
<comment type="caution">
    <text evidence="2">The sequence shown here is derived from an EMBL/GenBank/DDBJ whole genome shotgun (WGS) entry which is preliminary data.</text>
</comment>
<sequence>MESDVSVPLTDLSLDDTTDEDDEEPDTDGLGPWNLFEERVRTFARTTVWPGADDDDFTVAVDGDAWLYHRGRLTHKGTQQAYLLHVQHALPITRDRYPVNQAVARLRFVQQHTKIPALDLVKLDEATNNIFNSPYMLFSWPAGGEELELMYGGSEMSLETRCQVAREVGKLYRELLEAQSSVYGRLVLDPEGKEVRVLPFTSMQIQMNEYCLEERLEFPEGDATARLSQPYEPSTTTKPGLVLDTMTALFNKWKTADLARGEPYRFRVELTDKMMAMAKELSDMGYFDNMPACFGFQYTSLPSTVFNKTADDPEFFALTAVTDLETPPNRPIFSRAIWPWELAHLVPAFVACVTPVRLWDWERFLGGYAEDVLNIEKAVQGAYRDVWRPSRRLIKEAFDEAAGPVFRRLAYDPAYALARRLWRFALDGIGNGLWEGECYDMLTLWDWVKTPEDRDLVVRPGEFHEKPIISRIRNLRKQRGLPESPLEWHDGPRPEGYWDHRFPAHYY</sequence>
<dbReference type="Proteomes" id="UP001628179">
    <property type="component" value="Unassembled WGS sequence"/>
</dbReference>
<accession>A0ABQ0GFF8</accession>
<dbReference type="EMBL" id="BAAFSV010000003">
    <property type="protein sequence ID" value="GAB1316498.1"/>
    <property type="molecule type" value="Genomic_DNA"/>
</dbReference>
<name>A0ABQ0GFF8_9PEZI</name>
<reference evidence="2 3" key="1">
    <citation type="submission" date="2024-09" db="EMBL/GenBank/DDBJ databases">
        <title>Itraconazole resistance in Madurella fahalii resulting from another homologue of gene encoding cytochrome P450 14-alpha sterol demethylase (CYP51).</title>
        <authorList>
            <person name="Yoshioka I."/>
            <person name="Fahal A.H."/>
            <person name="Kaneko S."/>
            <person name="Yaguchi T."/>
        </authorList>
    </citation>
    <scope>NUCLEOTIDE SEQUENCE [LARGE SCALE GENOMIC DNA]</scope>
    <source>
        <strain evidence="2 3">IFM 68171</strain>
    </source>
</reference>
<protein>
    <submittedName>
        <fullName evidence="2">Uncharacterized protein</fullName>
    </submittedName>
</protein>